<dbReference type="STRING" id="1122213.GCA_000423365_02230"/>
<dbReference type="NCBIfam" id="TIGR00732">
    <property type="entry name" value="dprA"/>
    <property type="match status" value="1"/>
</dbReference>
<dbReference type="GO" id="GO:0009294">
    <property type="term" value="P:DNA-mediated transformation"/>
    <property type="evidence" value="ECO:0007669"/>
    <property type="project" value="InterPro"/>
</dbReference>
<dbReference type="InterPro" id="IPR057666">
    <property type="entry name" value="DrpA_SLOG"/>
</dbReference>
<dbReference type="Gene3D" id="1.10.10.10">
    <property type="entry name" value="Winged helix-like DNA-binding domain superfamily/Winged helix DNA-binding domain"/>
    <property type="match status" value="1"/>
</dbReference>
<dbReference type="InterPro" id="IPR036388">
    <property type="entry name" value="WH-like_DNA-bd_sf"/>
</dbReference>
<organism evidence="4 5">
    <name type="scientific">Maritalea myrionectae</name>
    <dbReference type="NCBI Taxonomy" id="454601"/>
    <lineage>
        <taxon>Bacteria</taxon>
        <taxon>Pseudomonadati</taxon>
        <taxon>Pseudomonadota</taxon>
        <taxon>Alphaproteobacteria</taxon>
        <taxon>Hyphomicrobiales</taxon>
        <taxon>Devosiaceae</taxon>
        <taxon>Maritalea</taxon>
    </lineage>
</organism>
<sequence>MDGTAQSTEIGEQTLFDWLRLIRSDNVGPAMFRRLINRFGSAENAIEALPDLIKGSTAKRAIRLAPPDKIAQEIELTRKFSAQFVTLIDPAYPELLKHISDAPPVLIVLGNKELLNVKAVAVVGARNASAAGTSVTKQIAHQLGEAGYVIASGLAKGIDAAAHAAALNTGTIAVFAGGIDHIYPDSNIELARNILRHKGVLMTERAFGSVPRAQDFPRRNRIVSGISLGVVVIEAAIRSGSLITARMALEQNREVMALPGFPLDPRAEGGNKLIRDGATLVRHADDILQELEQSRPPKQQGFLQEDEFDTIYTSTQQAPNATEQVLSALSPTPTPIDDIVRHTKLPVAIVSTILLDLEIAGRLERSAGQLVALRP</sequence>
<dbReference type="InterPro" id="IPR003488">
    <property type="entry name" value="DprA"/>
</dbReference>
<feature type="domain" description="Smf/DprA SLOG" evidence="2">
    <location>
        <begin position="84"/>
        <end position="291"/>
    </location>
</feature>
<proteinExistence type="inferred from homology"/>
<protein>
    <submittedName>
        <fullName evidence="4">Protein smf</fullName>
    </submittedName>
</protein>
<dbReference type="Pfam" id="PF17782">
    <property type="entry name" value="WHD_DprA"/>
    <property type="match status" value="1"/>
</dbReference>
<dbReference type="AlphaFoldDB" id="A0A2R4MEX0"/>
<keyword evidence="5" id="KW-1185">Reference proteome</keyword>
<dbReference type="RefSeq" id="WP_117395727.1">
    <property type="nucleotide sequence ID" value="NZ_CP021330.1"/>
</dbReference>
<evidence type="ECO:0000313" key="5">
    <source>
        <dbReference type="Proteomes" id="UP000258927"/>
    </source>
</evidence>
<dbReference type="Pfam" id="PF02481">
    <property type="entry name" value="DNA_processg_A"/>
    <property type="match status" value="1"/>
</dbReference>
<dbReference type="PANTHER" id="PTHR43022">
    <property type="entry name" value="PROTEIN SMF"/>
    <property type="match status" value="1"/>
</dbReference>
<evidence type="ECO:0000259" key="3">
    <source>
        <dbReference type="Pfam" id="PF17782"/>
    </source>
</evidence>
<dbReference type="Proteomes" id="UP000258927">
    <property type="component" value="Chromosome"/>
</dbReference>
<evidence type="ECO:0000259" key="2">
    <source>
        <dbReference type="Pfam" id="PF02481"/>
    </source>
</evidence>
<reference evidence="4 5" key="1">
    <citation type="submission" date="2017-05" db="EMBL/GenBank/DDBJ databases">
        <title>Genome Analysis of Maritalea myrionectae HL2708#5.</title>
        <authorList>
            <consortium name="Cotde Inc.-PKNU"/>
            <person name="Jang D."/>
            <person name="Oh H.-M."/>
        </authorList>
    </citation>
    <scope>NUCLEOTIDE SEQUENCE [LARGE SCALE GENOMIC DNA]</scope>
    <source>
        <strain evidence="4 5">HL2708#5</strain>
    </source>
</reference>
<evidence type="ECO:0000313" key="4">
    <source>
        <dbReference type="EMBL" id="AVX04454.1"/>
    </source>
</evidence>
<dbReference type="KEGG" id="mmyr:MXMO3_01930"/>
<accession>A0A2R4MEX0</accession>
<gene>
    <name evidence="4" type="ORF">MXMO3_01930</name>
</gene>
<dbReference type="InterPro" id="IPR041614">
    <property type="entry name" value="DprA_WH"/>
</dbReference>
<comment type="similarity">
    <text evidence="1">Belongs to the DprA/Smf family.</text>
</comment>
<dbReference type="SUPFAM" id="SSF102405">
    <property type="entry name" value="MCP/YpsA-like"/>
    <property type="match status" value="1"/>
</dbReference>
<evidence type="ECO:0000256" key="1">
    <source>
        <dbReference type="ARBA" id="ARBA00006525"/>
    </source>
</evidence>
<feature type="domain" description="DprA winged helix" evidence="3">
    <location>
        <begin position="315"/>
        <end position="369"/>
    </location>
</feature>
<name>A0A2R4MEX0_9HYPH</name>
<dbReference type="PANTHER" id="PTHR43022:SF1">
    <property type="entry name" value="PROTEIN SMF"/>
    <property type="match status" value="1"/>
</dbReference>
<dbReference type="Pfam" id="PF21102">
    <property type="entry name" value="DprA_N"/>
    <property type="match status" value="1"/>
</dbReference>
<dbReference type="EMBL" id="CP021330">
    <property type="protein sequence ID" value="AVX04454.1"/>
    <property type="molecule type" value="Genomic_DNA"/>
</dbReference>
<dbReference type="Gene3D" id="3.40.50.450">
    <property type="match status" value="1"/>
</dbReference>